<protein>
    <recommendedName>
        <fullName evidence="3">Circularly permuted type 2 ATP-grasp protein</fullName>
    </recommendedName>
</protein>
<organism evidence="1 2">
    <name type="scientific">Sphingomonas naphthae</name>
    <dbReference type="NCBI Taxonomy" id="1813468"/>
    <lineage>
        <taxon>Bacteria</taxon>
        <taxon>Pseudomonadati</taxon>
        <taxon>Pseudomonadota</taxon>
        <taxon>Alphaproteobacteria</taxon>
        <taxon>Sphingomonadales</taxon>
        <taxon>Sphingomonadaceae</taxon>
        <taxon>Sphingomonas</taxon>
    </lineage>
</organism>
<evidence type="ECO:0000313" key="2">
    <source>
        <dbReference type="Proteomes" id="UP001220395"/>
    </source>
</evidence>
<keyword evidence="2" id="KW-1185">Reference proteome</keyword>
<dbReference type="SUPFAM" id="SSF56059">
    <property type="entry name" value="Glutathione synthetase ATP-binding domain-like"/>
    <property type="match status" value="1"/>
</dbReference>
<dbReference type="EMBL" id="CP117411">
    <property type="protein sequence ID" value="WCT71930.1"/>
    <property type="molecule type" value="Genomic_DNA"/>
</dbReference>
<sequence>MIDTAAARYRALLHGGDPLATAAQFLALQAEQGLTYRGQPVCATIQPRFLPAADHAAFLAAGRIGAGLIGRADAHFRASQPLRDRLFGDHPQRHLLDAHDRFLPDPCGRFDALVDRGGRPWFIEYNAGLCGGLYFAEALAAAFDTLAPMQALRAELPLRFQPTSAPYVDALQTAYSRDFGGIILRALFLAPDGAAGDLYASHAEIHMMAAEMARRGIEARILRASDVRHDGARVAQGDWVADIVIVLDWLALIAQPAAAPLFVPRTTGGSWIVNSLGAAIYRGGKHLFALMSDPAIDLAETDDERRWIADHVPWTRILAPGPTIGLSGEPTDLLAHLRAERERLVLKPCFAMGGRGVMLGWKVDATTWDRAIEQALGEPTIAQARIDMASETYACPQGATVTDRALESDLCCYIWHQSEAHGLHCRASDTGMMNLAGGGASVVPVFVAG</sequence>
<name>A0ABY7TFK9_9SPHN</name>
<proteinExistence type="predicted"/>
<accession>A0ABY7TFK9</accession>
<dbReference type="RefSeq" id="WP_273685877.1">
    <property type="nucleotide sequence ID" value="NZ_CP117411.1"/>
</dbReference>
<reference evidence="1 2" key="1">
    <citation type="submission" date="2023-02" db="EMBL/GenBank/DDBJ databases">
        <title>Genome sequence of Sphingomonas naphthae.</title>
        <authorList>
            <person name="Kim S."/>
            <person name="Heo J."/>
            <person name="Kwon S.-W."/>
        </authorList>
    </citation>
    <scope>NUCLEOTIDE SEQUENCE [LARGE SCALE GENOMIC DNA]</scope>
    <source>
        <strain evidence="1 2">KACC 18716</strain>
    </source>
</reference>
<dbReference type="Proteomes" id="UP001220395">
    <property type="component" value="Chromosome"/>
</dbReference>
<gene>
    <name evidence="1" type="ORF">PQ455_09715</name>
</gene>
<evidence type="ECO:0008006" key="3">
    <source>
        <dbReference type="Google" id="ProtNLM"/>
    </source>
</evidence>
<evidence type="ECO:0000313" key="1">
    <source>
        <dbReference type="EMBL" id="WCT71930.1"/>
    </source>
</evidence>